<dbReference type="NCBIfam" id="TIGR01901">
    <property type="entry name" value="adhes_NPXG"/>
    <property type="match status" value="1"/>
</dbReference>
<feature type="region of interest" description="Disordered" evidence="1">
    <location>
        <begin position="263"/>
        <end position="286"/>
    </location>
</feature>
<dbReference type="InterPro" id="IPR010069">
    <property type="entry name" value="CdiA_FHA1_rpt"/>
</dbReference>
<dbReference type="Proteomes" id="UP001139171">
    <property type="component" value="Unassembled WGS sequence"/>
</dbReference>
<dbReference type="InterPro" id="IPR011050">
    <property type="entry name" value="Pectin_lyase_fold/virulence"/>
</dbReference>
<keyword evidence="4" id="KW-1185">Reference proteome</keyword>
<dbReference type="InterPro" id="IPR012334">
    <property type="entry name" value="Pectin_lyas_fold"/>
</dbReference>
<dbReference type="InterPro" id="IPR008619">
    <property type="entry name" value="Filamentous_hemagglutn_rpt"/>
</dbReference>
<gene>
    <name evidence="3" type="ORF">LPW36_17500</name>
</gene>
<dbReference type="Pfam" id="PF05594">
    <property type="entry name" value="Fil_haemagg"/>
    <property type="match status" value="7"/>
</dbReference>
<evidence type="ECO:0000313" key="4">
    <source>
        <dbReference type="Proteomes" id="UP001139171"/>
    </source>
</evidence>
<dbReference type="RefSeq" id="WP_230611868.1">
    <property type="nucleotide sequence ID" value="NZ_JAJNAG010000084.1"/>
</dbReference>
<dbReference type="SUPFAM" id="SSF51126">
    <property type="entry name" value="Pectin lyase-like"/>
    <property type="match status" value="1"/>
</dbReference>
<sequence length="1100" mass="112354">MNKHLYRVIFNRARGQLMVVPDIAGARADGGSSRVSSGAGHTLSQLIAGLKPLTLLTGMALGLLTVMPVQADIVADHSAPGNQQPTVIGSANGTPQVNIQTPSAAGVSHNTYSQFDVDNRGAILNNSATPVQTQLGGYVDGNPQVIRGGAKIILNEVNSRNPSQLNGYVEVAGQKAQVVIANPSGITCDGCGFINANRATLTTGTPNLVNGQLEGYNVQQGRVTIQGRGMDSSQQSYTDIIAQSVDVNAGVWASELNVVTGKNKVSADTSQIEKQGDSDGSSPPFSMDVSALGGMYANTIRMVGTENGVGVRNAGHIGTQAGSVVLTADGRIENSGTISSGQDLTVTTPQGLTNSGTLFGKNQVQLSAQGDVVNTGTGQIGASGQLNVTTQGSLTSQGVMAADGNTTVSSGRALNNSGTLSSGQALRVSAGSIDNSGTLQGKGRTAISTPGHINQTASGKINSGGFLSLDSGDRMTSYGSIYSADAASLTVQNALLNGGSLDTGQGLTLSASHINSTGTIYGGGDVQIQSRSSLLNSGTLGSDRDITLNAAGEFSSNNTIYAKGHARLTAGGTVSNNGTLAADGLLTLTTPGALYNNGTLYGKGNLSLTADQSVTSYGGIGSDGDLSLNTDDALFNHQMLYGKGQTTLNTGGDVTNHGVIGSDSRLSLTTPGWLLNTGTLYSGGTMAIAASGQVTNSGTLNSGSDLTLTTQNALYNGNTIYAKGHAAFNIAGAMTNDGTLGADRNLTLRAGGDILNNGTLYSQGAGKYFSYGNFTNNRLLRSEDTLSVDASGNILNEADIYAFAGLDFSAGQRIDNHAQIYSGGALNLHAPRDIRNTSTLAALNDMTLSTHYFSNGSNALLAAGVQSNGQLANTGDITILSTQSVDLQGQTLASGTLNVDAGGVNLSDGLVSAGAVNLQGHEGEISTDRAQFYVNNAFNAQTTGHWSNLGGQLYAGELYLNAGSLTNDAAGVISAQSNNLTLNGLLSNRGLIDGLLTRLQASQIDNDGTGRIYGTWLGLQADVINNREEGGTAATLAGRETLDMGVGTLNNDTHSLIFSGGNMSIGRLLDENGNATGMGDVLNNHSATIEALGDLRLSMG</sequence>
<dbReference type="Pfam" id="PF05860">
    <property type="entry name" value="TPS"/>
    <property type="match status" value="1"/>
</dbReference>
<dbReference type="NCBIfam" id="TIGR01731">
    <property type="entry name" value="fil_hemag_20aa"/>
    <property type="match status" value="11"/>
</dbReference>
<name>A0A9X1MZM6_9GAMM</name>
<dbReference type="EMBL" id="JAJNAG010000084">
    <property type="protein sequence ID" value="MCD1127749.1"/>
    <property type="molecule type" value="Genomic_DNA"/>
</dbReference>
<feature type="domain" description="Filamentous haemagglutinin FhaB/tRNA nuclease CdiA-like TPS" evidence="2">
    <location>
        <begin position="91"/>
        <end position="211"/>
    </location>
</feature>
<dbReference type="Pfam" id="PF13018">
    <property type="entry name" value="ESPR"/>
    <property type="match status" value="1"/>
</dbReference>
<feature type="compositionally biased region" description="Polar residues" evidence="1">
    <location>
        <begin position="266"/>
        <end position="284"/>
    </location>
</feature>
<reference evidence="3" key="1">
    <citation type="submission" date="2021-11" db="EMBL/GenBank/DDBJ databases">
        <title>Jinshanibacter sp. isolated from one year old Eriocheir sinensis.</title>
        <authorList>
            <person name="Li J.-Y."/>
            <person name="He W."/>
            <person name="Gao T.-H."/>
        </authorList>
    </citation>
    <scope>NUCLEOTIDE SEQUENCE</scope>
    <source>
        <strain evidence="3">LJY008</strain>
    </source>
</reference>
<accession>A0A9X1MZM6</accession>
<dbReference type="Gene3D" id="2.160.20.10">
    <property type="entry name" value="Single-stranded right-handed beta-helix, Pectin lyase-like"/>
    <property type="match status" value="1"/>
</dbReference>
<dbReference type="InterPro" id="IPR024973">
    <property type="entry name" value="ESPR"/>
</dbReference>
<proteinExistence type="predicted"/>
<protein>
    <submittedName>
        <fullName evidence="3">Filamentous hemagglutinin N-terminal domain-containing protein</fullName>
    </submittedName>
</protein>
<evidence type="ECO:0000313" key="3">
    <source>
        <dbReference type="EMBL" id="MCD1127749.1"/>
    </source>
</evidence>
<dbReference type="SMART" id="SM00912">
    <property type="entry name" value="Haemagg_act"/>
    <property type="match status" value="1"/>
</dbReference>
<dbReference type="InterPro" id="IPR008638">
    <property type="entry name" value="FhaB/CdiA-like_TPS"/>
</dbReference>
<evidence type="ECO:0000259" key="2">
    <source>
        <dbReference type="SMART" id="SM00912"/>
    </source>
</evidence>
<comment type="caution">
    <text evidence="3">The sequence shown here is derived from an EMBL/GenBank/DDBJ whole genome shotgun (WGS) entry which is preliminary data.</text>
</comment>
<dbReference type="AlphaFoldDB" id="A0A9X1MZM6"/>
<evidence type="ECO:0000256" key="1">
    <source>
        <dbReference type="SAM" id="MobiDB-lite"/>
    </source>
</evidence>
<organism evidence="3 4">
    <name type="scientific">Limnobaculum eriocheiris</name>
    <dbReference type="NCBI Taxonomy" id="2897391"/>
    <lineage>
        <taxon>Bacteria</taxon>
        <taxon>Pseudomonadati</taxon>
        <taxon>Pseudomonadota</taxon>
        <taxon>Gammaproteobacteria</taxon>
        <taxon>Enterobacterales</taxon>
        <taxon>Budviciaceae</taxon>
        <taxon>Limnobaculum</taxon>
    </lineage>
</organism>
<feature type="non-terminal residue" evidence="3">
    <location>
        <position position="1100"/>
    </location>
</feature>